<dbReference type="Proteomes" id="UP000177383">
    <property type="component" value="Unassembled WGS sequence"/>
</dbReference>
<dbReference type="SUPFAM" id="SSF53383">
    <property type="entry name" value="PLP-dependent transferases"/>
    <property type="match status" value="1"/>
</dbReference>
<comment type="function">
    <text evidence="9">Catalyzes the reversible interconversion of serine and glycine with tetrahydrofolate (THF) serving as the one-carbon carrier. This reaction serves as the major source of one-carbon groups required for the biosynthesis of purines, thymidylate, methionine, and other important biomolecules. Also exhibits THF-independent aldolase activity toward beta-hydroxyamino acids, producing glycine and aldehydes, via a retro-aldol mechanism.</text>
</comment>
<keyword evidence="8 9" id="KW-0663">Pyridoxal phosphate</keyword>
<feature type="site" description="Plays an important role in substrate specificity" evidence="9">
    <location>
        <position position="228"/>
    </location>
</feature>
<keyword evidence="7 9" id="KW-0808">Transferase</keyword>
<feature type="binding site" evidence="9">
    <location>
        <begin position="124"/>
        <end position="126"/>
    </location>
    <ligand>
        <name>(6S)-5,6,7,8-tetrahydrofolate</name>
        <dbReference type="ChEBI" id="CHEBI:57453"/>
    </ligand>
</feature>
<comment type="caution">
    <text evidence="12">The sequence shown here is derived from an EMBL/GenBank/DDBJ whole genome shotgun (WGS) entry which is preliminary data.</text>
</comment>
<comment type="similarity">
    <text evidence="3 9">Belongs to the SHMT family.</text>
</comment>
<dbReference type="PANTHER" id="PTHR11680">
    <property type="entry name" value="SERINE HYDROXYMETHYLTRANSFERASE"/>
    <property type="match status" value="1"/>
</dbReference>
<dbReference type="PROSITE" id="PS00096">
    <property type="entry name" value="SHMT"/>
    <property type="match status" value="1"/>
</dbReference>
<keyword evidence="6 9" id="KW-0554">One-carbon metabolism</keyword>
<comment type="subunit">
    <text evidence="4 9">Homodimer.</text>
</comment>
<dbReference type="GO" id="GO:0004372">
    <property type="term" value="F:glycine hydroxymethyltransferase activity"/>
    <property type="evidence" value="ECO:0007669"/>
    <property type="project" value="UniProtKB-UniRule"/>
</dbReference>
<comment type="pathway">
    <text evidence="9">Amino-acid biosynthesis; glycine biosynthesis; glycine from L-serine: step 1/1.</text>
</comment>
<evidence type="ECO:0000256" key="9">
    <source>
        <dbReference type="HAMAP-Rule" id="MF_00051"/>
    </source>
</evidence>
<dbReference type="InterPro" id="IPR049943">
    <property type="entry name" value="Ser_HO-MeTrfase-like"/>
</dbReference>
<proteinExistence type="inferred from homology"/>
<dbReference type="STRING" id="1798375.A2773_00300"/>
<dbReference type="PIRSF" id="PIRSF000412">
    <property type="entry name" value="SHMT"/>
    <property type="match status" value="1"/>
</dbReference>
<evidence type="ECO:0000259" key="11">
    <source>
        <dbReference type="Pfam" id="PF00464"/>
    </source>
</evidence>
<dbReference type="UniPathway" id="UPA00193"/>
<comment type="caution">
    <text evidence="9">Lacks conserved residue(s) required for the propagation of feature annotation.</text>
</comment>
<dbReference type="PANTHER" id="PTHR11680:SF35">
    <property type="entry name" value="SERINE HYDROXYMETHYLTRANSFERASE 1"/>
    <property type="match status" value="1"/>
</dbReference>
<feature type="domain" description="Serine hydroxymethyltransferase-like" evidence="11">
    <location>
        <begin position="7"/>
        <end position="392"/>
    </location>
</feature>
<dbReference type="GO" id="GO:0005737">
    <property type="term" value="C:cytoplasm"/>
    <property type="evidence" value="ECO:0007669"/>
    <property type="project" value="UniProtKB-SubCell"/>
</dbReference>
<comment type="catalytic activity">
    <reaction evidence="9">
        <text>(6R)-5,10-methylene-5,6,7,8-tetrahydrofolate + glycine + H2O = (6S)-5,6,7,8-tetrahydrofolate + L-serine</text>
        <dbReference type="Rhea" id="RHEA:15481"/>
        <dbReference type="ChEBI" id="CHEBI:15377"/>
        <dbReference type="ChEBI" id="CHEBI:15636"/>
        <dbReference type="ChEBI" id="CHEBI:33384"/>
        <dbReference type="ChEBI" id="CHEBI:57305"/>
        <dbReference type="ChEBI" id="CHEBI:57453"/>
        <dbReference type="EC" id="2.1.2.1"/>
    </reaction>
</comment>
<dbReference type="HAMAP" id="MF_00051">
    <property type="entry name" value="SHMT"/>
    <property type="match status" value="1"/>
</dbReference>
<comment type="cofactor">
    <cofactor evidence="1 9 10">
        <name>pyridoxal 5'-phosphate</name>
        <dbReference type="ChEBI" id="CHEBI:597326"/>
    </cofactor>
</comment>
<dbReference type="CDD" id="cd00378">
    <property type="entry name" value="SHMT"/>
    <property type="match status" value="1"/>
</dbReference>
<evidence type="ECO:0000256" key="2">
    <source>
        <dbReference type="ARBA" id="ARBA00004496"/>
    </source>
</evidence>
<feature type="modified residue" description="N6-(pyridoxal phosphate)lysine" evidence="9 10">
    <location>
        <position position="229"/>
    </location>
</feature>
<dbReference type="GO" id="GO:0019264">
    <property type="term" value="P:glycine biosynthetic process from serine"/>
    <property type="evidence" value="ECO:0007669"/>
    <property type="project" value="UniProtKB-UniRule"/>
</dbReference>
<dbReference type="Pfam" id="PF00464">
    <property type="entry name" value="SHMT"/>
    <property type="match status" value="1"/>
</dbReference>
<dbReference type="EMBL" id="MFJE01000063">
    <property type="protein sequence ID" value="OGG13036.1"/>
    <property type="molecule type" value="Genomic_DNA"/>
</dbReference>
<feature type="binding site" evidence="9">
    <location>
        <position position="120"/>
    </location>
    <ligand>
        <name>(6S)-5,6,7,8-tetrahydrofolate</name>
        <dbReference type="ChEBI" id="CHEBI:57453"/>
    </ligand>
</feature>
<evidence type="ECO:0000256" key="5">
    <source>
        <dbReference type="ARBA" id="ARBA00022490"/>
    </source>
</evidence>
<evidence type="ECO:0000313" key="13">
    <source>
        <dbReference type="Proteomes" id="UP000177383"/>
    </source>
</evidence>
<dbReference type="AlphaFoldDB" id="A0A1F5ZKL1"/>
<dbReference type="Gene3D" id="3.40.640.10">
    <property type="entry name" value="Type I PLP-dependent aspartate aminotransferase-like (Major domain)"/>
    <property type="match status" value="1"/>
</dbReference>
<evidence type="ECO:0000256" key="10">
    <source>
        <dbReference type="PIRSR" id="PIRSR000412-50"/>
    </source>
</evidence>
<evidence type="ECO:0000313" key="12">
    <source>
        <dbReference type="EMBL" id="OGG13036.1"/>
    </source>
</evidence>
<evidence type="ECO:0000256" key="7">
    <source>
        <dbReference type="ARBA" id="ARBA00022679"/>
    </source>
</evidence>
<dbReference type="InterPro" id="IPR001085">
    <property type="entry name" value="Ser_HO-MeTrfase"/>
</dbReference>
<dbReference type="UniPathway" id="UPA00288">
    <property type="reaction ID" value="UER01023"/>
</dbReference>
<dbReference type="InterPro" id="IPR015422">
    <property type="entry name" value="PyrdxlP-dep_Trfase_small"/>
</dbReference>
<dbReference type="EC" id="2.1.2.1" evidence="9"/>
<dbReference type="GO" id="GO:0030170">
    <property type="term" value="F:pyridoxal phosphate binding"/>
    <property type="evidence" value="ECO:0007669"/>
    <property type="project" value="UniProtKB-UniRule"/>
</dbReference>
<keyword evidence="9" id="KW-0028">Amino-acid biosynthesis</keyword>
<comment type="subcellular location">
    <subcellularLocation>
        <location evidence="2 9">Cytoplasm</location>
    </subcellularLocation>
</comment>
<evidence type="ECO:0000256" key="8">
    <source>
        <dbReference type="ARBA" id="ARBA00022898"/>
    </source>
</evidence>
<gene>
    <name evidence="9" type="primary">glyA</name>
    <name evidence="12" type="ORF">A2773_00300</name>
</gene>
<reference evidence="12 13" key="1">
    <citation type="journal article" date="2016" name="Nat. Commun.">
        <title>Thousands of microbial genomes shed light on interconnected biogeochemical processes in an aquifer system.</title>
        <authorList>
            <person name="Anantharaman K."/>
            <person name="Brown C.T."/>
            <person name="Hug L.A."/>
            <person name="Sharon I."/>
            <person name="Castelle C.J."/>
            <person name="Probst A.J."/>
            <person name="Thomas B.C."/>
            <person name="Singh A."/>
            <person name="Wilkins M.J."/>
            <person name="Karaoz U."/>
            <person name="Brodie E.L."/>
            <person name="Williams K.H."/>
            <person name="Hubbard S.S."/>
            <person name="Banfield J.F."/>
        </authorList>
    </citation>
    <scope>NUCLEOTIDE SEQUENCE [LARGE SCALE GENOMIC DNA]</scope>
</reference>
<organism evidence="12 13">
    <name type="scientific">Candidatus Gottesmanbacteria bacterium RIFCSPHIGHO2_01_FULL_39_10</name>
    <dbReference type="NCBI Taxonomy" id="1798375"/>
    <lineage>
        <taxon>Bacteria</taxon>
        <taxon>Candidatus Gottesmaniibacteriota</taxon>
    </lineage>
</organism>
<keyword evidence="5 9" id="KW-0963">Cytoplasm</keyword>
<accession>A0A1F5ZKL1</accession>
<dbReference type="NCBIfam" id="NF000586">
    <property type="entry name" value="PRK00011.1"/>
    <property type="match status" value="1"/>
</dbReference>
<dbReference type="InterPro" id="IPR019798">
    <property type="entry name" value="Ser_HO-MeTrfase_PLP_BS"/>
</dbReference>
<protein>
    <recommendedName>
        <fullName evidence="9">Serine hydroxymethyltransferase</fullName>
        <shortName evidence="9">SHMT</shortName>
        <shortName evidence="9">Serine methylase</shortName>
        <ecNumber evidence="9">2.1.2.1</ecNumber>
    </recommendedName>
</protein>
<evidence type="ECO:0000256" key="3">
    <source>
        <dbReference type="ARBA" id="ARBA00006376"/>
    </source>
</evidence>
<dbReference type="InterPro" id="IPR015421">
    <property type="entry name" value="PyrdxlP-dep_Trfase_major"/>
</dbReference>
<name>A0A1F5ZKL1_9BACT</name>
<dbReference type="FunFam" id="3.40.640.10:FF:000001">
    <property type="entry name" value="Serine hydroxymethyltransferase"/>
    <property type="match status" value="1"/>
</dbReference>
<dbReference type="Gene3D" id="3.90.1150.10">
    <property type="entry name" value="Aspartate Aminotransferase, domain 1"/>
    <property type="match status" value="1"/>
</dbReference>
<evidence type="ECO:0000256" key="6">
    <source>
        <dbReference type="ARBA" id="ARBA00022563"/>
    </source>
</evidence>
<dbReference type="GO" id="GO:0035999">
    <property type="term" value="P:tetrahydrofolate interconversion"/>
    <property type="evidence" value="ECO:0007669"/>
    <property type="project" value="UniProtKB-UniRule"/>
</dbReference>
<dbReference type="InterPro" id="IPR015424">
    <property type="entry name" value="PyrdxlP-dep_Trfase"/>
</dbReference>
<evidence type="ECO:0000256" key="4">
    <source>
        <dbReference type="ARBA" id="ARBA00011738"/>
    </source>
</evidence>
<feature type="binding site" evidence="9">
    <location>
        <begin position="361"/>
        <end position="363"/>
    </location>
    <ligand>
        <name>(6S)-5,6,7,8-tetrahydrofolate</name>
        <dbReference type="ChEBI" id="CHEBI:57453"/>
    </ligand>
</feature>
<sequence>MKSIRNIEKVDPEIAKWIKAETKRQKEGLELIPSENYVSPAVLEAMGSILTNKYSEGFPKKRYYGGNIIIDEIEIIAQERAKKLFGVEHVNVQPYSGSPANLAVYLATCNPGDTVMGLDLTHGGHLTHGWKVSATGIFYKSVMYHVDEKTGEIDFAELKKLVKEHKPKLIWVGATAYVYEFPFKELVEIADSVGAFLAADIAHVAGLVIAEAHVSPAPYAHIITTTTHKTLRGPRGAMIMVTKKGLKKDPELPAKIDRAIFPGLQGGPHDHTTAAIAVTLKEASKPSFKKYGKQIVKNAKVLASELMKHGFKLVGNGTENHMNLMDLTPFFGPGGGFFAQYALDEAGMTVNKNTIPGEPSSPFYPSGIRLGTPALTTRGMKEKEMKKIAHWIKRALDSVKDYKLPEKDKRKDYLEKFKKDVHKNKNLAKIKKEIKTFTSRYPIFAW</sequence>
<evidence type="ECO:0000256" key="1">
    <source>
        <dbReference type="ARBA" id="ARBA00001933"/>
    </source>
</evidence>
<comment type="pathway">
    <text evidence="9">One-carbon metabolism; tetrahydrofolate interconversion.</text>
</comment>
<dbReference type="InterPro" id="IPR039429">
    <property type="entry name" value="SHMT-like_dom"/>
</dbReference>